<evidence type="ECO:0008006" key="3">
    <source>
        <dbReference type="Google" id="ProtNLM"/>
    </source>
</evidence>
<accession>A0ABU8HH58</accession>
<comment type="caution">
    <text evidence="1">The sequence shown here is derived from an EMBL/GenBank/DDBJ whole genome shotgun (WGS) entry which is preliminary data.</text>
</comment>
<reference evidence="1 2" key="1">
    <citation type="journal article" date="2018" name="J. Microbiol.">
        <title>Bacillus spongiae sp. nov., isolated from sponge of Jeju Island.</title>
        <authorList>
            <person name="Lee G.E."/>
            <person name="Im W.T."/>
            <person name="Park J.S."/>
        </authorList>
    </citation>
    <scope>NUCLEOTIDE SEQUENCE [LARGE SCALE GENOMIC DNA]</scope>
    <source>
        <strain evidence="1 2">135PIL107-10</strain>
    </source>
</reference>
<sequence length="115" mass="13334">MNHYYIKGFILVISILLLAGCNAPLKTALISENYHLLRVYKEDAIVYETKDSDEIKKIIHKINTSRRDTTETWELPEPIGKMIFINDKEEEVVLSLFEGGHVAFRGFYVYSGFNF</sequence>
<proteinExistence type="predicted"/>
<name>A0ABU8HH58_9BACI</name>
<dbReference type="RefSeq" id="WP_336588047.1">
    <property type="nucleotide sequence ID" value="NZ_JBBAXC010000014.1"/>
</dbReference>
<dbReference type="EMBL" id="JBBAXC010000014">
    <property type="protein sequence ID" value="MEI5908600.1"/>
    <property type="molecule type" value="Genomic_DNA"/>
</dbReference>
<evidence type="ECO:0000313" key="1">
    <source>
        <dbReference type="EMBL" id="MEI5908600.1"/>
    </source>
</evidence>
<gene>
    <name evidence="1" type="ORF">WAK64_16250</name>
</gene>
<organism evidence="1 2">
    <name type="scientific">Bacillus spongiae</name>
    <dbReference type="NCBI Taxonomy" id="2683610"/>
    <lineage>
        <taxon>Bacteria</taxon>
        <taxon>Bacillati</taxon>
        <taxon>Bacillota</taxon>
        <taxon>Bacilli</taxon>
        <taxon>Bacillales</taxon>
        <taxon>Bacillaceae</taxon>
        <taxon>Bacillus</taxon>
    </lineage>
</organism>
<evidence type="ECO:0000313" key="2">
    <source>
        <dbReference type="Proteomes" id="UP001312865"/>
    </source>
</evidence>
<dbReference type="Proteomes" id="UP001312865">
    <property type="component" value="Unassembled WGS sequence"/>
</dbReference>
<protein>
    <recommendedName>
        <fullName evidence="3">Lipoprotein</fullName>
    </recommendedName>
</protein>
<dbReference type="PROSITE" id="PS51257">
    <property type="entry name" value="PROKAR_LIPOPROTEIN"/>
    <property type="match status" value="1"/>
</dbReference>
<keyword evidence="2" id="KW-1185">Reference proteome</keyword>